<evidence type="ECO:0000256" key="3">
    <source>
        <dbReference type="PROSITE-ProRule" id="PRU00339"/>
    </source>
</evidence>
<evidence type="ECO:0000256" key="2">
    <source>
        <dbReference type="ARBA" id="ARBA00022803"/>
    </source>
</evidence>
<dbReference type="PROSITE" id="PS50005">
    <property type="entry name" value="TPR"/>
    <property type="match status" value="1"/>
</dbReference>
<keyword evidence="2 3" id="KW-0802">TPR repeat</keyword>
<organism evidence="4 5">
    <name type="scientific">Tupaia chinensis</name>
    <name type="common">Chinese tree shrew</name>
    <name type="synonym">Tupaia belangeri chinensis</name>
    <dbReference type="NCBI Taxonomy" id="246437"/>
    <lineage>
        <taxon>Eukaryota</taxon>
        <taxon>Metazoa</taxon>
        <taxon>Chordata</taxon>
        <taxon>Craniata</taxon>
        <taxon>Vertebrata</taxon>
        <taxon>Euteleostomi</taxon>
        <taxon>Mammalia</taxon>
        <taxon>Eutheria</taxon>
        <taxon>Euarchontoglires</taxon>
        <taxon>Scandentia</taxon>
        <taxon>Tupaiidae</taxon>
        <taxon>Tupaia</taxon>
    </lineage>
</organism>
<dbReference type="PANTHER" id="PTHR22904:SF523">
    <property type="entry name" value="STRESS-INDUCED-PHOSPHOPROTEIN 1"/>
    <property type="match status" value="1"/>
</dbReference>
<dbReference type="SUPFAM" id="SSF48452">
    <property type="entry name" value="TPR-like"/>
    <property type="match status" value="2"/>
</dbReference>
<evidence type="ECO:0000313" key="4">
    <source>
        <dbReference type="EMBL" id="ELW66506.1"/>
    </source>
</evidence>
<dbReference type="Pfam" id="PF07719">
    <property type="entry name" value="TPR_2"/>
    <property type="match status" value="1"/>
</dbReference>
<reference evidence="5" key="2">
    <citation type="journal article" date="2013" name="Nat. Commun.">
        <title>Genome of the Chinese tree shrew.</title>
        <authorList>
            <person name="Fan Y."/>
            <person name="Huang Z.Y."/>
            <person name="Cao C.C."/>
            <person name="Chen C.S."/>
            <person name="Chen Y.X."/>
            <person name="Fan D.D."/>
            <person name="He J."/>
            <person name="Hou H.L."/>
            <person name="Hu L."/>
            <person name="Hu X.T."/>
            <person name="Jiang X.T."/>
            <person name="Lai R."/>
            <person name="Lang Y.S."/>
            <person name="Liang B."/>
            <person name="Liao S.G."/>
            <person name="Mu D."/>
            <person name="Ma Y.Y."/>
            <person name="Niu Y.Y."/>
            <person name="Sun X.Q."/>
            <person name="Xia J.Q."/>
            <person name="Xiao J."/>
            <person name="Xiong Z.Q."/>
            <person name="Xu L."/>
            <person name="Yang L."/>
            <person name="Zhang Y."/>
            <person name="Zhao W."/>
            <person name="Zhao X.D."/>
            <person name="Zheng Y.T."/>
            <person name="Zhou J.M."/>
            <person name="Zhu Y.B."/>
            <person name="Zhang G.J."/>
            <person name="Wang J."/>
            <person name="Yao Y.G."/>
        </authorList>
    </citation>
    <scope>NUCLEOTIDE SEQUENCE [LARGE SCALE GENOMIC DNA]</scope>
</reference>
<dbReference type="InterPro" id="IPR019734">
    <property type="entry name" value="TPR_rpt"/>
</dbReference>
<dbReference type="FunFam" id="1.25.40.10:FF:000010">
    <property type="entry name" value="Stress-induced phosphoprotein 1"/>
    <property type="match status" value="1"/>
</dbReference>
<dbReference type="InParanoid" id="L9KUP9"/>
<gene>
    <name evidence="4" type="ORF">TREES_T100016997</name>
</gene>
<feature type="repeat" description="TPR" evidence="3">
    <location>
        <begin position="101"/>
        <end position="134"/>
    </location>
</feature>
<dbReference type="InterPro" id="IPR011990">
    <property type="entry name" value="TPR-like_helical_dom_sf"/>
</dbReference>
<dbReference type="Gene3D" id="1.25.40.10">
    <property type="entry name" value="Tetratricopeptide repeat domain"/>
    <property type="match status" value="2"/>
</dbReference>
<evidence type="ECO:0000313" key="5">
    <source>
        <dbReference type="Proteomes" id="UP000011518"/>
    </source>
</evidence>
<dbReference type="InterPro" id="IPR013105">
    <property type="entry name" value="TPR_2"/>
</dbReference>
<dbReference type="GO" id="GO:0051879">
    <property type="term" value="F:Hsp90 protein binding"/>
    <property type="evidence" value="ECO:0007669"/>
    <property type="project" value="TreeGrafter"/>
</dbReference>
<dbReference type="Proteomes" id="UP000011518">
    <property type="component" value="Unassembled WGS sequence"/>
</dbReference>
<proteinExistence type="predicted"/>
<dbReference type="PANTHER" id="PTHR22904">
    <property type="entry name" value="TPR REPEAT CONTAINING PROTEIN"/>
    <property type="match status" value="1"/>
</dbReference>
<dbReference type="STRING" id="246437.L9KUP9"/>
<protein>
    <submittedName>
        <fullName evidence="4">Stress-induced-phosphoprotein 1</fullName>
    </submittedName>
</protein>
<sequence>MTYVTNQAAVFFEKGNYNKCQELCEKAIEVGRENREDYQLIVKAYARIGNSYFKEEKYKHAIYFYISLAEHRTPDVLKKCQQTEKILKEQELQAYINPDLALEEKNKGNEYFQKGDYPQATKHFTEAIRWNPRNASN</sequence>
<keyword evidence="5" id="KW-1185">Reference proteome</keyword>
<keyword evidence="1" id="KW-0677">Repeat</keyword>
<evidence type="ECO:0000256" key="1">
    <source>
        <dbReference type="ARBA" id="ARBA00022737"/>
    </source>
</evidence>
<dbReference type="AlphaFoldDB" id="L9KUP9"/>
<reference evidence="5" key="1">
    <citation type="submission" date="2012-07" db="EMBL/GenBank/DDBJ databases">
        <title>Genome of the Chinese tree shrew, a rising model animal genetically related to primates.</title>
        <authorList>
            <person name="Zhang G."/>
            <person name="Fan Y."/>
            <person name="Yao Y."/>
            <person name="Huang Z."/>
        </authorList>
    </citation>
    <scope>NUCLEOTIDE SEQUENCE [LARGE SCALE GENOMIC DNA]</scope>
</reference>
<name>L9KUP9_TUPCH</name>
<dbReference type="Pfam" id="PF13424">
    <property type="entry name" value="TPR_12"/>
    <property type="match status" value="1"/>
</dbReference>
<dbReference type="EMBL" id="KB320648">
    <property type="protein sequence ID" value="ELW66506.1"/>
    <property type="molecule type" value="Genomic_DNA"/>
</dbReference>
<accession>L9KUP9</accession>
<dbReference type="SMART" id="SM00028">
    <property type="entry name" value="TPR"/>
    <property type="match status" value="3"/>
</dbReference>